<dbReference type="InterPro" id="IPR005467">
    <property type="entry name" value="His_kinase_dom"/>
</dbReference>
<evidence type="ECO:0000256" key="4">
    <source>
        <dbReference type="ARBA" id="ARBA00022679"/>
    </source>
</evidence>
<dbReference type="InterPro" id="IPR000014">
    <property type="entry name" value="PAS"/>
</dbReference>
<feature type="transmembrane region" description="Helical" evidence="7">
    <location>
        <begin position="291"/>
        <end position="309"/>
    </location>
</feature>
<gene>
    <name evidence="9" type="ORF">KO508_11030</name>
</gene>
<keyword evidence="3" id="KW-0597">Phosphoprotein</keyword>
<dbReference type="InterPro" id="IPR007890">
    <property type="entry name" value="CHASE2"/>
</dbReference>
<keyword evidence="7" id="KW-1133">Transmembrane helix</keyword>
<dbReference type="EC" id="2.7.13.3" evidence="2"/>
<dbReference type="Pfam" id="PF02518">
    <property type="entry name" value="HATPase_c"/>
    <property type="match status" value="1"/>
</dbReference>
<dbReference type="PANTHER" id="PTHR45453">
    <property type="entry name" value="PHOSPHATE REGULON SENSOR PROTEIN PHOR"/>
    <property type="match status" value="1"/>
</dbReference>
<protein>
    <recommendedName>
        <fullName evidence="2">histidine kinase</fullName>
        <ecNumber evidence="2">2.7.13.3</ecNumber>
    </recommendedName>
</protein>
<evidence type="ECO:0000256" key="6">
    <source>
        <dbReference type="ARBA" id="ARBA00023012"/>
    </source>
</evidence>
<reference evidence="9 10" key="1">
    <citation type="submission" date="2021-05" db="EMBL/GenBank/DDBJ databases">
        <title>Draft genomes of bacteria isolated from model marine particles.</title>
        <authorList>
            <person name="Datta M.S."/>
            <person name="Schwartzman J.A."/>
            <person name="Enke T.N."/>
            <person name="Saavedra J."/>
            <person name="Cermak N."/>
            <person name="Cordero O.X."/>
        </authorList>
    </citation>
    <scope>NUCLEOTIDE SEQUENCE [LARGE SCALE GENOMIC DNA]</scope>
    <source>
        <strain evidence="9 10">D2M19</strain>
    </source>
</reference>
<dbReference type="SMART" id="SM00387">
    <property type="entry name" value="HATPase_c"/>
    <property type="match status" value="1"/>
</dbReference>
<dbReference type="SMART" id="SM01080">
    <property type="entry name" value="CHASE2"/>
    <property type="match status" value="1"/>
</dbReference>
<dbReference type="Pfam" id="PF05226">
    <property type="entry name" value="CHASE2"/>
    <property type="match status" value="1"/>
</dbReference>
<evidence type="ECO:0000256" key="1">
    <source>
        <dbReference type="ARBA" id="ARBA00000085"/>
    </source>
</evidence>
<organism evidence="9 10">
    <name type="scientific">Marinobacter salexigens</name>
    <dbReference type="NCBI Taxonomy" id="1925763"/>
    <lineage>
        <taxon>Bacteria</taxon>
        <taxon>Pseudomonadati</taxon>
        <taxon>Pseudomonadota</taxon>
        <taxon>Gammaproteobacteria</taxon>
        <taxon>Pseudomonadales</taxon>
        <taxon>Marinobacteraceae</taxon>
        <taxon>Marinobacter</taxon>
    </lineage>
</organism>
<comment type="caution">
    <text evidence="9">The sequence shown here is derived from an EMBL/GenBank/DDBJ whole genome shotgun (WGS) entry which is preliminary data.</text>
</comment>
<dbReference type="PROSITE" id="PS50109">
    <property type="entry name" value="HIS_KIN"/>
    <property type="match status" value="1"/>
</dbReference>
<dbReference type="PANTHER" id="PTHR45453:SF1">
    <property type="entry name" value="PHOSPHATE REGULON SENSOR PROTEIN PHOR"/>
    <property type="match status" value="1"/>
</dbReference>
<dbReference type="Proteomes" id="UP000753376">
    <property type="component" value="Unassembled WGS sequence"/>
</dbReference>
<accession>A0ABS6ACF6</accession>
<sequence>MNRDWLPIKTTPWTLGLALLFLSLLAETTDLPQRIDYWLLDSALLANPTVTSPNIAIVAIDDLSLARQGRWPWPRETHANLIHKLHQAGAKTIVFDVLFTEPSTDDTKLASAMQAHGDVVLPIHLAPSNPRLQLSEQLPPGNLISAASRLGHAHVELDHDGIARGLYLFNGMGRQLWPSLALAASGASPREPDTQGLPAFINVRDDYRIVPLAGRAGTLSTHSYSDVLSAAMSPDAFHGKTVFVGATAAGLGDILPTPFSGLSQPMSGVEFHANTFSAIQQLRLISPAPKWTGVALALITLVALATLLPRVRPARTLLACITVGAAILSLYLVLLHTVNIWLPVANALIIPLVAFPVASGMRLAMTNHFLNRQLDGLVRTPRVALPEPAKHPASQLLEHFQALFQPQGWLLTEAHDIISSRNLNLKDVPTNLEAGLWHHSGNQSWIRLDRGNVCYTLGLILPNNLNLEAIQRYLRRLKLSSTETFEKRLSPSENISARIERVKVATQRLNHMQEFIRRSFERMPDGIIVTDELGIIRFANGHIEEWFGEPMPSLSGLPLTRLLEGHDPRETPPWYETVSETLTMLQSRTVDLKIRDKDFLIHFAPFALPDSVQYGIIANISDISELREQQRQHREAIDFISHDVRSPLVSQLALIEQLKRDPTHIDRSQLEQLGRLARRSYHLAEEFVQLARAEQLTETRFYECEFLSIVENARDSVSEQAVEKQIALQLQGTEDLWLRGNAELLERAVINLLTNAVQYSPAGSAVSIQVFRAGHQACLTIVDDGAGIDPEELPYLFDRYRRQKSSELAGVHGTGLGLSFVKTVVEKHRGEIYVVSRPGEGASFTLKLPIAEPLP</sequence>
<keyword evidence="5" id="KW-0418">Kinase</keyword>
<evidence type="ECO:0000256" key="2">
    <source>
        <dbReference type="ARBA" id="ARBA00012438"/>
    </source>
</evidence>
<evidence type="ECO:0000256" key="7">
    <source>
        <dbReference type="SAM" id="Phobius"/>
    </source>
</evidence>
<dbReference type="InterPro" id="IPR017181">
    <property type="entry name" value="Sig_transdc_His_kin_CHASE2"/>
</dbReference>
<keyword evidence="6" id="KW-0902">Two-component regulatory system</keyword>
<proteinExistence type="predicted"/>
<dbReference type="InterPro" id="IPR050351">
    <property type="entry name" value="BphY/WalK/GraS-like"/>
</dbReference>
<comment type="catalytic activity">
    <reaction evidence="1">
        <text>ATP + protein L-histidine = ADP + protein N-phospho-L-histidine.</text>
        <dbReference type="EC" id="2.7.13.3"/>
    </reaction>
</comment>
<keyword evidence="7" id="KW-0472">Membrane</keyword>
<dbReference type="RefSeq" id="WP_216008373.1">
    <property type="nucleotide sequence ID" value="NZ_JAHKPV010000019.1"/>
</dbReference>
<keyword evidence="4" id="KW-0808">Transferase</keyword>
<keyword evidence="7" id="KW-0812">Transmembrane</keyword>
<feature type="transmembrane region" description="Helical" evidence="7">
    <location>
        <begin position="316"/>
        <end position="334"/>
    </location>
</feature>
<evidence type="ECO:0000259" key="8">
    <source>
        <dbReference type="PROSITE" id="PS50109"/>
    </source>
</evidence>
<name>A0ABS6ACF6_9GAMM</name>
<keyword evidence="10" id="KW-1185">Reference proteome</keyword>
<evidence type="ECO:0000313" key="9">
    <source>
        <dbReference type="EMBL" id="MBU2874534.1"/>
    </source>
</evidence>
<feature type="transmembrane region" description="Helical" evidence="7">
    <location>
        <begin position="340"/>
        <end position="364"/>
    </location>
</feature>
<evidence type="ECO:0000256" key="5">
    <source>
        <dbReference type="ARBA" id="ARBA00022777"/>
    </source>
</evidence>
<dbReference type="PIRSF" id="PIRSF037347">
    <property type="entry name" value="STHK_CHASE2_PAS_prd"/>
    <property type="match status" value="1"/>
</dbReference>
<dbReference type="EMBL" id="JAHKPV010000019">
    <property type="protein sequence ID" value="MBU2874534.1"/>
    <property type="molecule type" value="Genomic_DNA"/>
</dbReference>
<feature type="domain" description="Histidine kinase" evidence="8">
    <location>
        <begin position="639"/>
        <end position="852"/>
    </location>
</feature>
<evidence type="ECO:0000256" key="3">
    <source>
        <dbReference type="ARBA" id="ARBA00022553"/>
    </source>
</evidence>
<dbReference type="Pfam" id="PF13188">
    <property type="entry name" value="PAS_8"/>
    <property type="match status" value="1"/>
</dbReference>
<dbReference type="InterPro" id="IPR003594">
    <property type="entry name" value="HATPase_dom"/>
</dbReference>
<dbReference type="CDD" id="cd00130">
    <property type="entry name" value="PAS"/>
    <property type="match status" value="1"/>
</dbReference>
<evidence type="ECO:0000313" key="10">
    <source>
        <dbReference type="Proteomes" id="UP000753376"/>
    </source>
</evidence>
<dbReference type="NCBIfam" id="TIGR00229">
    <property type="entry name" value="sensory_box"/>
    <property type="match status" value="1"/>
</dbReference>